<feature type="signal peptide" evidence="1">
    <location>
        <begin position="1"/>
        <end position="22"/>
    </location>
</feature>
<gene>
    <name evidence="2" type="ORF">GCM10022419_025970</name>
</gene>
<reference evidence="3" key="1">
    <citation type="journal article" date="2019" name="Int. J. Syst. Evol. Microbiol.">
        <title>The Global Catalogue of Microorganisms (GCM) 10K type strain sequencing project: providing services to taxonomists for standard genome sequencing and annotation.</title>
        <authorList>
            <consortium name="The Broad Institute Genomics Platform"/>
            <consortium name="The Broad Institute Genome Sequencing Center for Infectious Disease"/>
            <person name="Wu L."/>
            <person name="Ma J."/>
        </authorList>
    </citation>
    <scope>NUCLEOTIDE SEQUENCE [LARGE SCALE GENOMIC DNA]</scope>
    <source>
        <strain evidence="3">JCM 17326</strain>
    </source>
</reference>
<name>A0ABP6W188_9ACTN</name>
<evidence type="ECO:0000313" key="3">
    <source>
        <dbReference type="Proteomes" id="UP001500630"/>
    </source>
</evidence>
<keyword evidence="3" id="KW-1185">Reference proteome</keyword>
<dbReference type="RefSeq" id="WP_345561414.1">
    <property type="nucleotide sequence ID" value="NZ_BAABDQ010000004.1"/>
</dbReference>
<protein>
    <recommendedName>
        <fullName evidence="4">CU044_5270 family protein</fullName>
    </recommendedName>
</protein>
<feature type="chain" id="PRO_5046650328" description="CU044_5270 family protein" evidence="1">
    <location>
        <begin position="23"/>
        <end position="285"/>
    </location>
</feature>
<comment type="caution">
    <text evidence="2">The sequence shown here is derived from an EMBL/GenBank/DDBJ whole genome shotgun (WGS) entry which is preliminary data.</text>
</comment>
<organism evidence="2 3">
    <name type="scientific">Nonomuraea rosea</name>
    <dbReference type="NCBI Taxonomy" id="638574"/>
    <lineage>
        <taxon>Bacteria</taxon>
        <taxon>Bacillati</taxon>
        <taxon>Actinomycetota</taxon>
        <taxon>Actinomycetes</taxon>
        <taxon>Streptosporangiales</taxon>
        <taxon>Streptosporangiaceae</taxon>
        <taxon>Nonomuraea</taxon>
    </lineage>
</organism>
<evidence type="ECO:0008006" key="4">
    <source>
        <dbReference type="Google" id="ProtNLM"/>
    </source>
</evidence>
<accession>A0ABP6W188</accession>
<dbReference type="Proteomes" id="UP001500630">
    <property type="component" value="Unassembled WGS sequence"/>
</dbReference>
<evidence type="ECO:0000313" key="2">
    <source>
        <dbReference type="EMBL" id="GAA3544566.1"/>
    </source>
</evidence>
<evidence type="ECO:0000256" key="1">
    <source>
        <dbReference type="SAM" id="SignalP"/>
    </source>
</evidence>
<dbReference type="EMBL" id="BAABDQ010000004">
    <property type="protein sequence ID" value="GAA3544566.1"/>
    <property type="molecule type" value="Genomic_DNA"/>
</dbReference>
<sequence length="285" mass="31284">MRKLLVTGLAALAVAAATPAHAAPATVAGVSRPAADGAYWMSKTLQVMTHPRQVGRGAGKYWVVERRLSAEWFSRDGHSWHSYRRMGAQPKSAADRAAWKRDGSPRKWSYRTEGMLVKLSMDPEKGTVFAGEGSPGFIVGNTKLTFQELQDAPTDPAALKTWLNKLYSSPDEPEKDMSNSHGAYVNLMQHLPVPKGVRAAAYQVLSTITGVSVKDAGKGRTQLTYRSQDAKYKVRHTWTIDTTSMLVVSTDLDTVYQGKQLVAKTWTTDVKSGWTDEKPAVPDAF</sequence>
<keyword evidence="1" id="KW-0732">Signal</keyword>
<proteinExistence type="predicted"/>